<organism evidence="2 3">
    <name type="scientific">[Bacteroides] pectinophilus ATCC 43243</name>
    <dbReference type="NCBI Taxonomy" id="483218"/>
    <lineage>
        <taxon>Bacteria</taxon>
        <taxon>Bacillati</taxon>
        <taxon>Bacillota</taxon>
        <taxon>Clostridia</taxon>
        <taxon>Eubacteriales</taxon>
    </lineage>
</organism>
<feature type="transmembrane region" description="Helical" evidence="1">
    <location>
        <begin position="132"/>
        <end position="151"/>
    </location>
</feature>
<feature type="transmembrane region" description="Helical" evidence="1">
    <location>
        <begin position="256"/>
        <end position="276"/>
    </location>
</feature>
<keyword evidence="1" id="KW-0472">Membrane</keyword>
<evidence type="ECO:0000256" key="1">
    <source>
        <dbReference type="SAM" id="Phobius"/>
    </source>
</evidence>
<feature type="transmembrane region" description="Helical" evidence="1">
    <location>
        <begin position="20"/>
        <end position="49"/>
    </location>
</feature>
<dbReference type="STRING" id="483218.BACPEC_02434"/>
<dbReference type="Proteomes" id="UP000003136">
    <property type="component" value="Unassembled WGS sequence"/>
</dbReference>
<evidence type="ECO:0008006" key="4">
    <source>
        <dbReference type="Google" id="ProtNLM"/>
    </source>
</evidence>
<feature type="transmembrane region" description="Helical" evidence="1">
    <location>
        <begin position="221"/>
        <end position="244"/>
    </location>
</feature>
<reference evidence="2 3" key="1">
    <citation type="submission" date="2008-11" db="EMBL/GenBank/DDBJ databases">
        <title>Draft genome sequence of Bacteroides pectinophilus (ATCC 43243).</title>
        <authorList>
            <person name="Sudarsanam P."/>
            <person name="Ley R."/>
            <person name="Guruge J."/>
            <person name="Turnbaugh P.J."/>
            <person name="Mahowald M."/>
            <person name="Liep D."/>
            <person name="Gordon J."/>
        </authorList>
    </citation>
    <scope>NUCLEOTIDE SEQUENCE [LARGE SCALE GENOMIC DNA]</scope>
    <source>
        <strain evidence="2 3">ATCC 43243</strain>
    </source>
</reference>
<dbReference type="EMBL" id="ABVQ01000037">
    <property type="protein sequence ID" value="EEC55927.1"/>
    <property type="molecule type" value="Genomic_DNA"/>
</dbReference>
<keyword evidence="3" id="KW-1185">Reference proteome</keyword>
<evidence type="ECO:0000313" key="2">
    <source>
        <dbReference type="EMBL" id="EEC55927.1"/>
    </source>
</evidence>
<keyword evidence="1" id="KW-1133">Transmembrane helix</keyword>
<evidence type="ECO:0000313" key="3">
    <source>
        <dbReference type="Proteomes" id="UP000003136"/>
    </source>
</evidence>
<name>B7AUN6_9FIRM</name>
<accession>B7AUN6</accession>
<feature type="transmembrane region" description="Helical" evidence="1">
    <location>
        <begin position="365"/>
        <end position="384"/>
    </location>
</feature>
<proteinExistence type="predicted"/>
<gene>
    <name evidence="2" type="ORF">BACPEC_02434</name>
</gene>
<dbReference type="HOGENOM" id="CLU_648557_0_0_9"/>
<protein>
    <recommendedName>
        <fullName evidence="4">Glycosyltransferase RgtA/B/C/D-like domain-containing protein</fullName>
    </recommendedName>
</protein>
<dbReference type="AlphaFoldDB" id="B7AUN6"/>
<sequence>MMLKKLFGEQNMGSKQKNIWLRIISIFCIMIIAFVLMLTLVMCIPNSAIKQNYDRSMEVFEQEGDGWNRVYTYASGSMIDNLTDSIIISGTMVNDNCSPLSNALSGNGYSRYWHGYLVWVRPLLVLFSYLDIRYILMVVLMFLLTACTLGLNDRLGRGTAWIFTLCMVLAYFIMVPWSLQFCEVFLVTMTALVYITKRYSASKTVAFTGEMFLIIGMVTQYLDFLTAPLVTLGLPLCAVLLINAKELGRDSIIKNWAVLIHSCITWAVGWAAGWAAKWIVGTAILRRNIIEDALNQASFRVSGNDTSKVSRITALAKNIYSAMPFSNVIGKGEKGAMILVAVLYIAVFVLMAVLWIKYRKKTESAVYLPIAATALLPVAWVIVMGQHSQIHFFYTYRMFIISWFALLTAYAGCIDWRALKCSISGMKKNRS</sequence>
<reference evidence="2 3" key="2">
    <citation type="submission" date="2008-11" db="EMBL/GenBank/DDBJ databases">
        <authorList>
            <person name="Fulton L."/>
            <person name="Clifton S."/>
            <person name="Fulton B."/>
            <person name="Xu J."/>
            <person name="Minx P."/>
            <person name="Pepin K.H."/>
            <person name="Johnson M."/>
            <person name="Bhonagiri V."/>
            <person name="Nash W.E."/>
            <person name="Mardis E.R."/>
            <person name="Wilson R.K."/>
        </authorList>
    </citation>
    <scope>NUCLEOTIDE SEQUENCE [LARGE SCALE GENOMIC DNA]</scope>
    <source>
        <strain evidence="2 3">ATCC 43243</strain>
    </source>
</reference>
<comment type="caution">
    <text evidence="2">The sequence shown here is derived from an EMBL/GenBank/DDBJ whole genome shotgun (WGS) entry which is preliminary data.</text>
</comment>
<feature type="transmembrane region" description="Helical" evidence="1">
    <location>
        <begin position="396"/>
        <end position="419"/>
    </location>
</feature>
<keyword evidence="1" id="KW-0812">Transmembrane</keyword>
<feature type="transmembrane region" description="Helical" evidence="1">
    <location>
        <begin position="336"/>
        <end position="356"/>
    </location>
</feature>
<feature type="transmembrane region" description="Helical" evidence="1">
    <location>
        <begin position="158"/>
        <end position="179"/>
    </location>
</feature>
<dbReference type="eggNOG" id="ENOG50329EH">
    <property type="taxonomic scope" value="Bacteria"/>
</dbReference>